<name>A0A520MZM8_9GAMM</name>
<sequence length="140" mass="15794">MNESNIVQKFIWFSERAILLTIALATLFASASEIIRIISVKEVNLSDLFLLFIYAEVLGMVATFYTNNRIPVTLPLIIAMTALTRMIIQESKDLNAINIIYEATGILILAISAYIMTLKDKISLKKLLLREKIDESDIPD</sequence>
<keyword evidence="6 8" id="KW-1133">Transmembrane helix</keyword>
<dbReference type="GO" id="GO:0005886">
    <property type="term" value="C:plasma membrane"/>
    <property type="evidence" value="ECO:0007669"/>
    <property type="project" value="UniProtKB-SubCell"/>
</dbReference>
<evidence type="ECO:0000313" key="10">
    <source>
        <dbReference type="Proteomes" id="UP000318710"/>
    </source>
</evidence>
<feature type="transmembrane region" description="Helical" evidence="8">
    <location>
        <begin position="94"/>
        <end position="116"/>
    </location>
</feature>
<dbReference type="AlphaFoldDB" id="A0A520MZM8"/>
<comment type="similarity">
    <text evidence="2">Belongs to the PsiE family.</text>
</comment>
<evidence type="ECO:0000256" key="7">
    <source>
        <dbReference type="ARBA" id="ARBA00023136"/>
    </source>
</evidence>
<comment type="subcellular location">
    <subcellularLocation>
        <location evidence="1">Cell inner membrane</location>
        <topology evidence="1">Multi-pass membrane protein</topology>
    </subcellularLocation>
</comment>
<dbReference type="GO" id="GO:0016036">
    <property type="term" value="P:cellular response to phosphate starvation"/>
    <property type="evidence" value="ECO:0007669"/>
    <property type="project" value="InterPro"/>
</dbReference>
<dbReference type="InterPro" id="IPR020948">
    <property type="entry name" value="P_starv_induced_PsiE-like"/>
</dbReference>
<evidence type="ECO:0000256" key="2">
    <source>
        <dbReference type="ARBA" id="ARBA00005632"/>
    </source>
</evidence>
<feature type="transmembrane region" description="Helical" evidence="8">
    <location>
        <begin position="48"/>
        <end position="65"/>
    </location>
</feature>
<feature type="transmembrane region" description="Helical" evidence="8">
    <location>
        <begin position="72"/>
        <end position="88"/>
    </location>
</feature>
<keyword evidence="7 8" id="KW-0472">Membrane</keyword>
<evidence type="ECO:0000313" key="9">
    <source>
        <dbReference type="EMBL" id="RZO26690.1"/>
    </source>
</evidence>
<reference evidence="9 10" key="1">
    <citation type="submission" date="2019-02" db="EMBL/GenBank/DDBJ databases">
        <title>Prokaryotic population dynamics and viral predation in marine succession experiment using metagenomics: the confinement effect.</title>
        <authorList>
            <person name="Haro-Moreno J.M."/>
            <person name="Rodriguez-Valera F."/>
            <person name="Lopez-Perez M."/>
        </authorList>
    </citation>
    <scope>NUCLEOTIDE SEQUENCE [LARGE SCALE GENOMIC DNA]</scope>
    <source>
        <strain evidence="9">MED-G160</strain>
    </source>
</reference>
<evidence type="ECO:0000256" key="4">
    <source>
        <dbReference type="ARBA" id="ARBA00022475"/>
    </source>
</evidence>
<dbReference type="InterPro" id="IPR009315">
    <property type="entry name" value="P_starv_induced_PsiE"/>
</dbReference>
<gene>
    <name evidence="9" type="ORF">EVA93_03860</name>
</gene>
<accession>A0A520MZM8</accession>
<evidence type="ECO:0000256" key="1">
    <source>
        <dbReference type="ARBA" id="ARBA00004429"/>
    </source>
</evidence>
<dbReference type="Proteomes" id="UP000318710">
    <property type="component" value="Unassembled WGS sequence"/>
</dbReference>
<dbReference type="EMBL" id="SHBF01000023">
    <property type="protein sequence ID" value="RZO26690.1"/>
    <property type="molecule type" value="Genomic_DNA"/>
</dbReference>
<comment type="caution">
    <text evidence="9">The sequence shown here is derived from an EMBL/GenBank/DDBJ whole genome shotgun (WGS) entry which is preliminary data.</text>
</comment>
<organism evidence="9 10">
    <name type="scientific">SAR86 cluster bacterium</name>
    <dbReference type="NCBI Taxonomy" id="2030880"/>
    <lineage>
        <taxon>Bacteria</taxon>
        <taxon>Pseudomonadati</taxon>
        <taxon>Pseudomonadota</taxon>
        <taxon>Gammaproteobacteria</taxon>
        <taxon>SAR86 cluster</taxon>
    </lineage>
</organism>
<evidence type="ECO:0000256" key="3">
    <source>
        <dbReference type="ARBA" id="ARBA00021903"/>
    </source>
</evidence>
<dbReference type="Pfam" id="PF06146">
    <property type="entry name" value="PsiE"/>
    <property type="match status" value="1"/>
</dbReference>
<keyword evidence="5 8" id="KW-0812">Transmembrane</keyword>
<evidence type="ECO:0000256" key="5">
    <source>
        <dbReference type="ARBA" id="ARBA00022692"/>
    </source>
</evidence>
<evidence type="ECO:0000256" key="8">
    <source>
        <dbReference type="SAM" id="Phobius"/>
    </source>
</evidence>
<evidence type="ECO:0000256" key="6">
    <source>
        <dbReference type="ARBA" id="ARBA00022989"/>
    </source>
</evidence>
<keyword evidence="4" id="KW-1003">Cell membrane</keyword>
<dbReference type="PANTHER" id="PTHR37819">
    <property type="entry name" value="PROTEIN PSIE"/>
    <property type="match status" value="1"/>
</dbReference>
<proteinExistence type="inferred from homology"/>
<dbReference type="PANTHER" id="PTHR37819:SF1">
    <property type="entry name" value="PROTEIN PSIE"/>
    <property type="match status" value="1"/>
</dbReference>
<protein>
    <recommendedName>
        <fullName evidence="3">Protein PsiE</fullName>
    </recommendedName>
</protein>